<dbReference type="Proteomes" id="UP000002027">
    <property type="component" value="Chromosome 2"/>
</dbReference>
<sequence>MKIARFVEAGQPRLGIVEDGVVYRAEGNLFDPGALRRGDAVGPLEELELLTPVQPGKIVAVGLNYALHVTENDPTRQVPDEPVLFMKPTSALLPHGGVILLPPGDRIDYEAELCIVIGRRASRVPESQALDYVLGYTCGNDVSHRDYQRKDGQWVRAKGFDTFCPLGPVIATDLDPNDLAIQSRLNGEVRQNSRTSNMIFSPAFLVSFISNVMTLEPGDVIMTGTPEGVGPMKPGDTIEVEIEGIGTLRNTTRARD</sequence>
<dbReference type="Pfam" id="PF10370">
    <property type="entry name" value="Rv2993c-like_N"/>
    <property type="match status" value="1"/>
</dbReference>
<accession>D1C997</accession>
<keyword evidence="6" id="KW-1185">Reference proteome</keyword>
<reference evidence="6" key="1">
    <citation type="submission" date="2009-11" db="EMBL/GenBank/DDBJ databases">
        <title>The complete chromosome 2 of Sphaerobacter thermophilus DSM 20745.</title>
        <authorList>
            <person name="Lucas S."/>
            <person name="Copeland A."/>
            <person name="Lapidus A."/>
            <person name="Glavina del Rio T."/>
            <person name="Dalin E."/>
            <person name="Tice H."/>
            <person name="Bruce D."/>
            <person name="Goodwin L."/>
            <person name="Pitluck S."/>
            <person name="Kyrpides N."/>
            <person name="Mavromatis K."/>
            <person name="Ivanova N."/>
            <person name="Mikhailova N."/>
            <person name="LaButti K.M."/>
            <person name="Clum A."/>
            <person name="Sun H.I."/>
            <person name="Brettin T."/>
            <person name="Detter J.C."/>
            <person name="Han C."/>
            <person name="Larimer F."/>
            <person name="Land M."/>
            <person name="Hauser L."/>
            <person name="Markowitz V."/>
            <person name="Cheng J.F."/>
            <person name="Hugenholtz P."/>
            <person name="Woyke T."/>
            <person name="Wu D."/>
            <person name="Steenblock K."/>
            <person name="Schneider S."/>
            <person name="Pukall R."/>
            <person name="Goeker M."/>
            <person name="Klenk H.P."/>
            <person name="Eisen J.A."/>
        </authorList>
    </citation>
    <scope>NUCLEOTIDE SEQUENCE [LARGE SCALE GENOMIC DNA]</scope>
    <source>
        <strain evidence="6">ATCC 49802 / DSM 20745 / S 6022</strain>
    </source>
</reference>
<dbReference type="HOGENOM" id="CLU_028458_4_2_0"/>
<dbReference type="EMBL" id="CP001824">
    <property type="protein sequence ID" value="ACZ40390.1"/>
    <property type="molecule type" value="Genomic_DNA"/>
</dbReference>
<dbReference type="Pfam" id="PF01557">
    <property type="entry name" value="FAA_hydrolase"/>
    <property type="match status" value="1"/>
</dbReference>
<dbReference type="GO" id="GO:0019752">
    <property type="term" value="P:carboxylic acid metabolic process"/>
    <property type="evidence" value="ECO:0007669"/>
    <property type="project" value="UniProtKB-ARBA"/>
</dbReference>
<evidence type="ECO:0000256" key="2">
    <source>
        <dbReference type="ARBA" id="ARBA00022723"/>
    </source>
</evidence>
<proteinExistence type="inferred from homology"/>
<dbReference type="InterPro" id="IPR036663">
    <property type="entry name" value="Fumarylacetoacetase_C_sf"/>
</dbReference>
<keyword evidence="2" id="KW-0479">Metal-binding</keyword>
<protein>
    <submittedName>
        <fullName evidence="5">5-carboxymethyl-2-hydroxymuconateDelta-isomerase</fullName>
        <ecNumber evidence="5">5.3.3.10</ecNumber>
    </submittedName>
</protein>
<evidence type="ECO:0000259" key="3">
    <source>
        <dbReference type="Pfam" id="PF01557"/>
    </source>
</evidence>
<dbReference type="InterPro" id="IPR018833">
    <property type="entry name" value="Rv2993c-like_N"/>
</dbReference>
<dbReference type="PANTHER" id="PTHR11820">
    <property type="entry name" value="ACYLPYRUVASE"/>
    <property type="match status" value="1"/>
</dbReference>
<dbReference type="Gene3D" id="3.90.850.10">
    <property type="entry name" value="Fumarylacetoacetase-like, C-terminal domain"/>
    <property type="match status" value="1"/>
</dbReference>
<dbReference type="GO" id="GO:0046872">
    <property type="term" value="F:metal ion binding"/>
    <property type="evidence" value="ECO:0007669"/>
    <property type="project" value="UniProtKB-KW"/>
</dbReference>
<reference evidence="5 6" key="2">
    <citation type="journal article" date="2010" name="Stand. Genomic Sci.">
        <title>Complete genome sequence of Desulfohalobium retbaense type strain (HR(100)).</title>
        <authorList>
            <person name="Spring S."/>
            <person name="Nolan M."/>
            <person name="Lapidus A."/>
            <person name="Glavina Del Rio T."/>
            <person name="Copeland A."/>
            <person name="Tice H."/>
            <person name="Cheng J.F."/>
            <person name="Lucas S."/>
            <person name="Land M."/>
            <person name="Chen F."/>
            <person name="Bruce D."/>
            <person name="Goodwin L."/>
            <person name="Pitluck S."/>
            <person name="Ivanova N."/>
            <person name="Mavromatis K."/>
            <person name="Mikhailova N."/>
            <person name="Pati A."/>
            <person name="Chen A."/>
            <person name="Palaniappan K."/>
            <person name="Hauser L."/>
            <person name="Chang Y.J."/>
            <person name="Jeffries C.D."/>
            <person name="Munk C."/>
            <person name="Kiss H."/>
            <person name="Chain P."/>
            <person name="Han C."/>
            <person name="Brettin T."/>
            <person name="Detter J.C."/>
            <person name="Schuler E."/>
            <person name="Goker M."/>
            <person name="Rohde M."/>
            <person name="Bristow J."/>
            <person name="Eisen J.A."/>
            <person name="Markowitz V."/>
            <person name="Hugenholtz P."/>
            <person name="Kyrpides N.C."/>
            <person name="Klenk H.P."/>
        </authorList>
    </citation>
    <scope>NUCLEOTIDE SEQUENCE [LARGE SCALE GENOMIC DNA]</scope>
    <source>
        <strain evidence="6">ATCC 49802 / DSM 20745 / S 6022</strain>
    </source>
</reference>
<feature type="domain" description="Rv2993c-like N-terminal" evidence="4">
    <location>
        <begin position="1"/>
        <end position="52"/>
    </location>
</feature>
<dbReference type="GO" id="GO:0018773">
    <property type="term" value="F:acetylpyruvate hydrolase activity"/>
    <property type="evidence" value="ECO:0007669"/>
    <property type="project" value="TreeGrafter"/>
</dbReference>
<organism evidence="5 6">
    <name type="scientific">Sphaerobacter thermophilus (strain ATCC 49802 / DSM 20745 / KCCM 41009 / NCIMB 13125 / S 6022)</name>
    <dbReference type="NCBI Taxonomy" id="479434"/>
    <lineage>
        <taxon>Bacteria</taxon>
        <taxon>Pseudomonadati</taxon>
        <taxon>Thermomicrobiota</taxon>
        <taxon>Thermomicrobia</taxon>
        <taxon>Sphaerobacterales</taxon>
        <taxon>Sphaerobacterineae</taxon>
        <taxon>Sphaerobacteraceae</taxon>
        <taxon>Sphaerobacter</taxon>
    </lineage>
</organism>
<dbReference type="FunFam" id="3.90.850.10:FF:000002">
    <property type="entry name" value="2-hydroxyhepta-2,4-diene-1,7-dioate isomerase"/>
    <property type="match status" value="1"/>
</dbReference>
<name>D1C997_SPHTD</name>
<dbReference type="KEGG" id="sti:Sthe_2987"/>
<feature type="domain" description="Fumarylacetoacetase-like C-terminal" evidence="3">
    <location>
        <begin position="57"/>
        <end position="251"/>
    </location>
</feature>
<dbReference type="AlphaFoldDB" id="D1C997"/>
<dbReference type="InterPro" id="IPR011234">
    <property type="entry name" value="Fumarylacetoacetase-like_C"/>
</dbReference>
<comment type="similarity">
    <text evidence="1">Belongs to the FAH family.</text>
</comment>
<evidence type="ECO:0000259" key="4">
    <source>
        <dbReference type="Pfam" id="PF10370"/>
    </source>
</evidence>
<dbReference type="InParanoid" id="D1C997"/>
<dbReference type="GO" id="GO:0008704">
    <property type="term" value="F:5-carboxymethyl-2-hydroxymuconate delta-isomerase activity"/>
    <property type="evidence" value="ECO:0007669"/>
    <property type="project" value="UniProtKB-EC"/>
</dbReference>
<dbReference type="SUPFAM" id="SSF56529">
    <property type="entry name" value="FAH"/>
    <property type="match status" value="1"/>
</dbReference>
<evidence type="ECO:0000313" key="5">
    <source>
        <dbReference type="EMBL" id="ACZ40390.1"/>
    </source>
</evidence>
<dbReference type="OrthoDB" id="9805307at2"/>
<dbReference type="FunCoup" id="D1C997">
    <property type="interactions" value="372"/>
</dbReference>
<dbReference type="STRING" id="479434.Sthe_2987"/>
<keyword evidence="5" id="KW-0413">Isomerase</keyword>
<evidence type="ECO:0000256" key="1">
    <source>
        <dbReference type="ARBA" id="ARBA00010211"/>
    </source>
</evidence>
<dbReference type="RefSeq" id="WP_012873425.1">
    <property type="nucleotide sequence ID" value="NC_013524.1"/>
</dbReference>
<dbReference type="eggNOG" id="COG0179">
    <property type="taxonomic scope" value="Bacteria"/>
</dbReference>
<dbReference type="PANTHER" id="PTHR11820:SF7">
    <property type="entry name" value="ACYLPYRUVASE FAHD1, MITOCHONDRIAL"/>
    <property type="match status" value="1"/>
</dbReference>
<gene>
    <name evidence="5" type="ordered locus">Sthe_2987</name>
</gene>
<evidence type="ECO:0000313" key="6">
    <source>
        <dbReference type="Proteomes" id="UP000002027"/>
    </source>
</evidence>
<dbReference type="EC" id="5.3.3.10" evidence="5"/>